<accession>A0A2N9I2I1</accession>
<sequence>MGLRGPQIGTEASLIWVVWPFPTHPQASSTNSPSFYVISLLPPLCPTTFARVILFFTGVFGWLKALMLSFSCTQVLDFLVGGETSSGRGCFVGNGFGDFAHLELSLIYPILRVDMAKLSFESPKTRIAWHLMPWTI</sequence>
<organism evidence="1">
    <name type="scientific">Fagus sylvatica</name>
    <name type="common">Beechnut</name>
    <dbReference type="NCBI Taxonomy" id="28930"/>
    <lineage>
        <taxon>Eukaryota</taxon>
        <taxon>Viridiplantae</taxon>
        <taxon>Streptophyta</taxon>
        <taxon>Embryophyta</taxon>
        <taxon>Tracheophyta</taxon>
        <taxon>Spermatophyta</taxon>
        <taxon>Magnoliopsida</taxon>
        <taxon>eudicotyledons</taxon>
        <taxon>Gunneridae</taxon>
        <taxon>Pentapetalae</taxon>
        <taxon>rosids</taxon>
        <taxon>fabids</taxon>
        <taxon>Fagales</taxon>
        <taxon>Fagaceae</taxon>
        <taxon>Fagus</taxon>
    </lineage>
</organism>
<name>A0A2N9I2I1_FAGSY</name>
<gene>
    <name evidence="1" type="ORF">FSB_LOCUS46530</name>
</gene>
<proteinExistence type="predicted"/>
<dbReference type="AlphaFoldDB" id="A0A2N9I2I1"/>
<evidence type="ECO:0000313" key="1">
    <source>
        <dbReference type="EMBL" id="SPD18648.1"/>
    </source>
</evidence>
<protein>
    <submittedName>
        <fullName evidence="1">Uncharacterized protein</fullName>
    </submittedName>
</protein>
<dbReference type="EMBL" id="OIVN01004668">
    <property type="protein sequence ID" value="SPD18648.1"/>
    <property type="molecule type" value="Genomic_DNA"/>
</dbReference>
<reference evidence="1" key="1">
    <citation type="submission" date="2018-02" db="EMBL/GenBank/DDBJ databases">
        <authorList>
            <person name="Cohen D.B."/>
            <person name="Kent A.D."/>
        </authorList>
    </citation>
    <scope>NUCLEOTIDE SEQUENCE</scope>
</reference>